<dbReference type="PROSITE" id="PS51257">
    <property type="entry name" value="PROKAR_LIPOPROTEIN"/>
    <property type="match status" value="1"/>
</dbReference>
<evidence type="ECO:0000313" key="2">
    <source>
        <dbReference type="EMBL" id="MEI6001987.1"/>
    </source>
</evidence>
<protein>
    <submittedName>
        <fullName evidence="2">Uncharacterized protein</fullName>
    </submittedName>
</protein>
<sequence length="288" mass="29705">MKTITRVYLTLLCGAVAACGGGNDSSQNSKPVALTGWYNCGTSYADSAGNPTIALFTVSGKMFGTCGGYSTFTAQYSALLPDISLDPNYITATLTNFWFYDTVTNQRAVNVAGKSIPADAYTGTGSASASLVDINFTETGPASKAGSIDRFVIPTKLTFGQLGSSAPPVRPASIAGFAGHLGQVLNIPVSVSGNLTTYAWTPQVDFTIDSQGNISASIASGTLTAATKSYDPSTGVAEFTGTFTGASGAVAVSGAFAYFPTPTLAGYPIAMYIAGPTFEYTYRLNVRS</sequence>
<comment type="caution">
    <text evidence="2">The sequence shown here is derived from an EMBL/GenBank/DDBJ whole genome shotgun (WGS) entry which is preliminary data.</text>
</comment>
<feature type="chain" id="PRO_5046237794" evidence="1">
    <location>
        <begin position="18"/>
        <end position="288"/>
    </location>
</feature>
<evidence type="ECO:0000256" key="1">
    <source>
        <dbReference type="SAM" id="SignalP"/>
    </source>
</evidence>
<keyword evidence="3" id="KW-1185">Reference proteome</keyword>
<dbReference type="EMBL" id="JACFYJ010000092">
    <property type="protein sequence ID" value="MEI6001987.1"/>
    <property type="molecule type" value="Genomic_DNA"/>
</dbReference>
<evidence type="ECO:0000313" key="3">
    <source>
        <dbReference type="Proteomes" id="UP001386437"/>
    </source>
</evidence>
<accession>A0ABU8J2J3</accession>
<dbReference type="RefSeq" id="WP_336601646.1">
    <property type="nucleotide sequence ID" value="NZ_JACFYJ010000092.1"/>
</dbReference>
<name>A0ABU8J2J3_9BURK</name>
<reference evidence="2 3" key="1">
    <citation type="journal article" date="2022" name="Arch. Microbiol.">
        <title>Paraburkholderia bengalensis sp. nov. isolated from roots of Oryza sativa, IR64.</title>
        <authorList>
            <person name="Nag P."/>
            <person name="Mondal N."/>
            <person name="Sarkar J."/>
            <person name="Das S."/>
        </authorList>
    </citation>
    <scope>NUCLEOTIDE SEQUENCE [LARGE SCALE GENOMIC DNA]</scope>
    <source>
        <strain evidence="2 3">IR64_4_BI</strain>
    </source>
</reference>
<organism evidence="2 3">
    <name type="scientific">Paraburkholderia bengalensis</name>
    <dbReference type="NCBI Taxonomy" id="2747562"/>
    <lineage>
        <taxon>Bacteria</taxon>
        <taxon>Pseudomonadati</taxon>
        <taxon>Pseudomonadota</taxon>
        <taxon>Betaproteobacteria</taxon>
        <taxon>Burkholderiales</taxon>
        <taxon>Burkholderiaceae</taxon>
        <taxon>Paraburkholderia</taxon>
    </lineage>
</organism>
<keyword evidence="1" id="KW-0732">Signal</keyword>
<feature type="signal peptide" evidence="1">
    <location>
        <begin position="1"/>
        <end position="17"/>
    </location>
</feature>
<gene>
    <name evidence="2" type="ORF">H3V53_34120</name>
</gene>
<proteinExistence type="predicted"/>
<dbReference type="Proteomes" id="UP001386437">
    <property type="component" value="Unassembled WGS sequence"/>
</dbReference>